<reference evidence="2" key="1">
    <citation type="journal article" date="2019" name="Sci. Rep.">
        <title>Draft genome of Tanacetum cinerariifolium, the natural source of mosquito coil.</title>
        <authorList>
            <person name="Yamashiro T."/>
            <person name="Shiraishi A."/>
            <person name="Satake H."/>
            <person name="Nakayama K."/>
        </authorList>
    </citation>
    <scope>NUCLEOTIDE SEQUENCE</scope>
</reference>
<feature type="compositionally biased region" description="Polar residues" evidence="1">
    <location>
        <begin position="753"/>
        <end position="770"/>
    </location>
</feature>
<evidence type="ECO:0000256" key="1">
    <source>
        <dbReference type="SAM" id="MobiDB-lite"/>
    </source>
</evidence>
<gene>
    <name evidence="2" type="ORF">Tci_141376</name>
</gene>
<dbReference type="EMBL" id="BKCJ010031283">
    <property type="protein sequence ID" value="GEV69399.1"/>
    <property type="molecule type" value="Genomic_DNA"/>
</dbReference>
<feature type="region of interest" description="Disordered" evidence="1">
    <location>
        <begin position="692"/>
        <end position="774"/>
    </location>
</feature>
<dbReference type="PANTHER" id="PTHR11439">
    <property type="entry name" value="GAG-POL-RELATED RETROTRANSPOSON"/>
    <property type="match status" value="1"/>
</dbReference>
<feature type="compositionally biased region" description="Basic and acidic residues" evidence="1">
    <location>
        <begin position="724"/>
        <end position="735"/>
    </location>
</feature>
<proteinExistence type="predicted"/>
<accession>A0A699GP06</accession>
<organism evidence="2">
    <name type="scientific">Tanacetum cinerariifolium</name>
    <name type="common">Dalmatian daisy</name>
    <name type="synonym">Chrysanthemum cinerariifolium</name>
    <dbReference type="NCBI Taxonomy" id="118510"/>
    <lineage>
        <taxon>Eukaryota</taxon>
        <taxon>Viridiplantae</taxon>
        <taxon>Streptophyta</taxon>
        <taxon>Embryophyta</taxon>
        <taxon>Tracheophyta</taxon>
        <taxon>Spermatophyta</taxon>
        <taxon>Magnoliopsida</taxon>
        <taxon>eudicotyledons</taxon>
        <taxon>Gunneridae</taxon>
        <taxon>Pentapetalae</taxon>
        <taxon>asterids</taxon>
        <taxon>campanulids</taxon>
        <taxon>Asterales</taxon>
        <taxon>Asteraceae</taxon>
        <taxon>Asteroideae</taxon>
        <taxon>Anthemideae</taxon>
        <taxon>Anthemidinae</taxon>
        <taxon>Tanacetum</taxon>
    </lineage>
</organism>
<evidence type="ECO:0000313" key="2">
    <source>
        <dbReference type="EMBL" id="GEV69399.1"/>
    </source>
</evidence>
<comment type="caution">
    <text evidence="2">The sequence shown here is derived from an EMBL/GenBank/DDBJ whole genome shotgun (WGS) entry which is preliminary data.</text>
</comment>
<sequence>MVGLFGTVHLAIKPIEKLNQRNKADLDTMSMDDLYNNLKVYELEVKGMSSSSSSTQNMAFMSSLNNNTSNTNGTVNTAKAVNTAHGVSTASTQVNAAYFTNIDNLNDMEEMDLRWQMAMLTMRARRFLKKTRRKLTINGNETISFDKSNVECYNYHKMRHFARSVELQEIKTTRTRKELEGSDQAKEGPNYALMAFSTLSSNSKKGLGYENYNAVPPPYIRNFMLPTPYLSFTSLDKFFNKPLVKNYKANSSKEETKVVKKNYNAVPPPYIRNFMLPTPYLSFTSLDKFFNKPLVKNYKANSSKEETKVVKKNDEAPIIEEWVSDNEEGDVSQNKSKKKIVRPSIAKIEFVKSRQNISKIAVLVNTAKKANAAHLKTTVNAARSMSYLSKIAHSTVKRPIHKNTTFGNSNVNQRVNTIRGKSLILLGQSKAFRVFNSRTMIVKENLHIRFSESTPNVVGSGPDWLFDIDALTRTINYESIVAGELTFFLGLQVKQKKDGIFISQDKYVAEILKKFRFTEVKTASTPIETQKPLLKDENGKEVDVHMYRSMIGSLMYLTSSRLDIMFAVYACARYQVNPKVSHLHVVKWIFRYLKGQPKLGIWYPKDSSFDLVAYTDSDYAGASLDRKSTIGDGKEIVITESSVRRDLQLADEEGIDCLPNSTIFEQLALMRLEKGFSGEVSPLFQAMVIQNQSESGEDTKPRKPKRKDTQVPQPSGPTDNDANEAVHKKLGDRLVRAATTASSLEAEQDSDKINTTQSKETPNEPSSQGTDSGGGLVQCFCTAI</sequence>
<dbReference type="AlphaFoldDB" id="A0A699GP06"/>
<name>A0A699GP06_TANCI</name>
<feature type="compositionally biased region" description="Polar residues" evidence="1">
    <location>
        <begin position="710"/>
        <end position="720"/>
    </location>
</feature>
<protein>
    <submittedName>
        <fullName evidence="2">Uncharacterized mitochondrial protein AtMg00810-like</fullName>
    </submittedName>
</protein>
<dbReference type="PANTHER" id="PTHR11439:SF495">
    <property type="entry name" value="REVERSE TRANSCRIPTASE, RNA-DEPENDENT DNA POLYMERASE-RELATED"/>
    <property type="match status" value="1"/>
</dbReference>